<feature type="compositionally biased region" description="Low complexity" evidence="8">
    <location>
        <begin position="476"/>
        <end position="485"/>
    </location>
</feature>
<keyword evidence="5 11" id="KW-0418">Kinase</keyword>
<dbReference type="GO" id="GO:0004674">
    <property type="term" value="F:protein serine/threonine kinase activity"/>
    <property type="evidence" value="ECO:0007669"/>
    <property type="project" value="UniProtKB-KW"/>
</dbReference>
<evidence type="ECO:0000313" key="12">
    <source>
        <dbReference type="Proteomes" id="UP000239735"/>
    </source>
</evidence>
<dbReference type="EMBL" id="OKRB01000086">
    <property type="protein sequence ID" value="SPE21011.1"/>
    <property type="molecule type" value="Genomic_DNA"/>
</dbReference>
<reference evidence="12" key="1">
    <citation type="submission" date="2018-02" db="EMBL/GenBank/DDBJ databases">
        <authorList>
            <person name="Hausmann B."/>
        </authorList>
    </citation>
    <scope>NUCLEOTIDE SEQUENCE [LARGE SCALE GENOMIC DNA]</scope>
    <source>
        <strain evidence="12">Peat soil MAG SbA5</strain>
    </source>
</reference>
<feature type="region of interest" description="Disordered" evidence="8">
    <location>
        <begin position="373"/>
        <end position="494"/>
    </location>
</feature>
<dbReference type="PANTHER" id="PTHR43289:SF6">
    <property type="entry name" value="SERINE_THREONINE-PROTEIN KINASE NEKL-3"/>
    <property type="match status" value="1"/>
</dbReference>
<feature type="transmembrane region" description="Helical" evidence="9">
    <location>
        <begin position="339"/>
        <end position="361"/>
    </location>
</feature>
<dbReference type="PROSITE" id="PS50011">
    <property type="entry name" value="PROTEIN_KINASE_DOM"/>
    <property type="match status" value="1"/>
</dbReference>
<dbReference type="EC" id="2.7.11.1" evidence="1"/>
<feature type="compositionally biased region" description="Low complexity" evidence="8">
    <location>
        <begin position="438"/>
        <end position="447"/>
    </location>
</feature>
<keyword evidence="3 11" id="KW-0808">Transferase</keyword>
<dbReference type="Proteomes" id="UP000239735">
    <property type="component" value="Unassembled WGS sequence"/>
</dbReference>
<dbReference type="PANTHER" id="PTHR43289">
    <property type="entry name" value="MITOGEN-ACTIVATED PROTEIN KINASE KINASE KINASE 20-RELATED"/>
    <property type="match status" value="1"/>
</dbReference>
<dbReference type="InterPro" id="IPR011009">
    <property type="entry name" value="Kinase-like_dom_sf"/>
</dbReference>
<keyword evidence="9" id="KW-0472">Membrane</keyword>
<keyword evidence="9" id="KW-0812">Transmembrane</keyword>
<dbReference type="PROSITE" id="PS00108">
    <property type="entry name" value="PROTEIN_KINASE_ST"/>
    <property type="match status" value="1"/>
</dbReference>
<dbReference type="CDD" id="cd14014">
    <property type="entry name" value="STKc_PknB_like"/>
    <property type="match status" value="1"/>
</dbReference>
<evidence type="ECO:0000259" key="10">
    <source>
        <dbReference type="PROSITE" id="PS50011"/>
    </source>
</evidence>
<dbReference type="Gene3D" id="3.30.200.20">
    <property type="entry name" value="Phosphorylase Kinase, domain 1"/>
    <property type="match status" value="1"/>
</dbReference>
<feature type="compositionally biased region" description="Low complexity" evidence="8">
    <location>
        <begin position="455"/>
        <end position="469"/>
    </location>
</feature>
<proteinExistence type="predicted"/>
<evidence type="ECO:0000256" key="3">
    <source>
        <dbReference type="ARBA" id="ARBA00022679"/>
    </source>
</evidence>
<evidence type="ECO:0000256" key="7">
    <source>
        <dbReference type="PROSITE-ProRule" id="PRU10141"/>
    </source>
</evidence>
<evidence type="ECO:0000256" key="8">
    <source>
        <dbReference type="SAM" id="MobiDB-lite"/>
    </source>
</evidence>
<keyword evidence="6 7" id="KW-0067">ATP-binding</keyword>
<keyword evidence="4 7" id="KW-0547">Nucleotide-binding</keyword>
<feature type="compositionally biased region" description="Pro residues" evidence="8">
    <location>
        <begin position="390"/>
        <end position="401"/>
    </location>
</feature>
<dbReference type="InterPro" id="IPR017441">
    <property type="entry name" value="Protein_kinase_ATP_BS"/>
</dbReference>
<dbReference type="Pfam" id="PF00069">
    <property type="entry name" value="Pkinase"/>
    <property type="match status" value="1"/>
</dbReference>
<name>A0A2N9LCP0_9BACT</name>
<dbReference type="SUPFAM" id="SSF56112">
    <property type="entry name" value="Protein kinase-like (PK-like)"/>
    <property type="match status" value="1"/>
</dbReference>
<dbReference type="InterPro" id="IPR000719">
    <property type="entry name" value="Prot_kinase_dom"/>
</dbReference>
<evidence type="ECO:0000256" key="4">
    <source>
        <dbReference type="ARBA" id="ARBA00022741"/>
    </source>
</evidence>
<evidence type="ECO:0000256" key="2">
    <source>
        <dbReference type="ARBA" id="ARBA00022527"/>
    </source>
</evidence>
<evidence type="ECO:0000256" key="6">
    <source>
        <dbReference type="ARBA" id="ARBA00022840"/>
    </source>
</evidence>
<protein>
    <recommendedName>
        <fullName evidence="1">non-specific serine/threonine protein kinase</fullName>
        <ecNumber evidence="1">2.7.11.1</ecNumber>
    </recommendedName>
</protein>
<dbReference type="SMART" id="SM00220">
    <property type="entry name" value="S_TKc"/>
    <property type="match status" value="1"/>
</dbReference>
<sequence>MNAPEVVGRYEIIEELGRGAMGSVFKARDPVVGRTVALKTIHSTALNGSQSEEYRTRFYREARASGVLAHPGIVPVFDVGEHQGAPFLVMEFVDGRTLADAIKKGERFTIDRVCEIGQQLAEALGYAHRQGVIHRDIKPANILLTSREVYGSERPRITDFGIAKLAASEITTTGQLLGTPSFMPPEQFTGAPIDGRADLFSLGVILYSLSTGEQPFPGETMTAVSYKVVYTEPVPPSRLNPAVPATLENVILKCLAKNPTARYQSGEEVARDLAAIRMNAPAGAAQPVAPQVAESDATLGLAPIAAPAPALHAKMPGATAASSQKPAKTPGKALPFETVFAVVLLTVAGFVAIVALGWVLIAHHRSMVALEQRQPANPPAAKPAAVPQQVPQPQPETPPALPESAAPAVENQPPAPAPATGEKQVAANAPLESKPAAKKPAPGKPSVTAPPPASSEPAAATPPAVAKTAAPPPPAAAASTPNAPAGLGFDPRKLDPKTNAKMKIDLSHLPVGLPYVVQMNGKVYLRGITGEKTDLDNLYVPPGTQKFQVTMKSGGQQKASNTVSQEFKVKKRETLKIELTKQTKPPASSADPLGGDAKIVLSLVSGLTVAGLHL</sequence>
<organism evidence="11 12">
    <name type="scientific">Candidatus Sulfuritelmatomonas gaucii</name>
    <dbReference type="NCBI Taxonomy" id="2043161"/>
    <lineage>
        <taxon>Bacteria</taxon>
        <taxon>Pseudomonadati</taxon>
        <taxon>Acidobacteriota</taxon>
        <taxon>Terriglobia</taxon>
        <taxon>Terriglobales</taxon>
        <taxon>Acidobacteriaceae</taxon>
        <taxon>Candidatus Sulfuritelmatomonas</taxon>
    </lineage>
</organism>
<feature type="domain" description="Protein kinase" evidence="10">
    <location>
        <begin position="10"/>
        <end position="276"/>
    </location>
</feature>
<dbReference type="AlphaFoldDB" id="A0A2N9LCP0"/>
<dbReference type="FunFam" id="1.10.510.10:FF:000021">
    <property type="entry name" value="Serine/threonine protein kinase"/>
    <property type="match status" value="1"/>
</dbReference>
<evidence type="ECO:0000256" key="5">
    <source>
        <dbReference type="ARBA" id="ARBA00022777"/>
    </source>
</evidence>
<gene>
    <name evidence="11" type="ORF">SBA5_30218</name>
</gene>
<dbReference type="InterPro" id="IPR008271">
    <property type="entry name" value="Ser/Thr_kinase_AS"/>
</dbReference>
<evidence type="ECO:0000256" key="9">
    <source>
        <dbReference type="SAM" id="Phobius"/>
    </source>
</evidence>
<keyword evidence="2" id="KW-0723">Serine/threonine-protein kinase</keyword>
<dbReference type="GO" id="GO:0005524">
    <property type="term" value="F:ATP binding"/>
    <property type="evidence" value="ECO:0007669"/>
    <property type="project" value="UniProtKB-UniRule"/>
</dbReference>
<dbReference type="Gene3D" id="1.10.510.10">
    <property type="entry name" value="Transferase(Phosphotransferase) domain 1"/>
    <property type="match status" value="1"/>
</dbReference>
<keyword evidence="9" id="KW-1133">Transmembrane helix</keyword>
<evidence type="ECO:0000313" key="11">
    <source>
        <dbReference type="EMBL" id="SPE21011.1"/>
    </source>
</evidence>
<dbReference type="PROSITE" id="PS00107">
    <property type="entry name" value="PROTEIN_KINASE_ATP"/>
    <property type="match status" value="1"/>
</dbReference>
<accession>A0A2N9LCP0</accession>
<feature type="binding site" evidence="7">
    <location>
        <position position="39"/>
    </location>
    <ligand>
        <name>ATP</name>
        <dbReference type="ChEBI" id="CHEBI:30616"/>
    </ligand>
</feature>
<evidence type="ECO:0000256" key="1">
    <source>
        <dbReference type="ARBA" id="ARBA00012513"/>
    </source>
</evidence>
<dbReference type="OrthoDB" id="111294at2"/>